<dbReference type="SUPFAM" id="SSF143011">
    <property type="entry name" value="RelE-like"/>
    <property type="match status" value="1"/>
</dbReference>
<proteinExistence type="predicted"/>
<dbReference type="Pfam" id="PF05973">
    <property type="entry name" value="Gp49"/>
    <property type="match status" value="1"/>
</dbReference>
<dbReference type="Proteomes" id="UP000536773">
    <property type="component" value="Unassembled WGS sequence"/>
</dbReference>
<reference evidence="1 2" key="1">
    <citation type="submission" date="2020-04" db="EMBL/GenBank/DDBJ databases">
        <authorList>
            <person name="Hitch T.C.A."/>
            <person name="Wylensek D."/>
            <person name="Clavel T."/>
        </authorList>
    </citation>
    <scope>NUCLEOTIDE SEQUENCE [LARGE SCALE GENOMIC DNA]</scope>
    <source>
        <strain evidence="1 2">WCA-386-APC-2A</strain>
    </source>
</reference>
<comment type="caution">
    <text evidence="1">The sequence shown here is derived from an EMBL/GenBank/DDBJ whole genome shotgun (WGS) entry which is preliminary data.</text>
</comment>
<organism evidence="1 2">
    <name type="scientific">Megasphaera elsdenii</name>
    <dbReference type="NCBI Taxonomy" id="907"/>
    <lineage>
        <taxon>Bacteria</taxon>
        <taxon>Bacillati</taxon>
        <taxon>Bacillota</taxon>
        <taxon>Negativicutes</taxon>
        <taxon>Veillonellales</taxon>
        <taxon>Veillonellaceae</taxon>
        <taxon>Megasphaera</taxon>
    </lineage>
</organism>
<evidence type="ECO:0000313" key="1">
    <source>
        <dbReference type="EMBL" id="NMK39346.1"/>
    </source>
</evidence>
<dbReference type="InterPro" id="IPR035093">
    <property type="entry name" value="RelE/ParE_toxin_dom_sf"/>
</dbReference>
<accession>A0A848ET54</accession>
<protein>
    <submittedName>
        <fullName evidence="1">Type II toxin-antitoxin system RelE/ParE family toxin</fullName>
    </submittedName>
</protein>
<gene>
    <name evidence="1" type="ORF">HG933_08140</name>
</gene>
<evidence type="ECO:0000313" key="2">
    <source>
        <dbReference type="Proteomes" id="UP000536773"/>
    </source>
</evidence>
<dbReference type="EMBL" id="JABBJH010000010">
    <property type="protein sequence ID" value="NMK39346.1"/>
    <property type="molecule type" value="Genomic_DNA"/>
</dbReference>
<name>A0A848ET54_MEGEL</name>
<sequence>MYKIEFYENQHGESEVWDFLEALRVKSKNSKDARIQYNQIIFYIDLLAKNGTNLPVNITKHLEEDIWELRPGNNRVFYFYYDESQYVLLHHFRKKSQKTPKREITRAKAERDDYIRQKEAEQ</sequence>
<dbReference type="InterPro" id="IPR009241">
    <property type="entry name" value="HigB-like"/>
</dbReference>
<dbReference type="AlphaFoldDB" id="A0A848ET54"/>